<reference evidence="1" key="2">
    <citation type="journal article" date="2024" name="Plant">
        <title>Genomic evolution and insights into agronomic trait innovations of Sesamum species.</title>
        <authorList>
            <person name="Miao H."/>
            <person name="Wang L."/>
            <person name="Qu L."/>
            <person name="Liu H."/>
            <person name="Sun Y."/>
            <person name="Le M."/>
            <person name="Wang Q."/>
            <person name="Wei S."/>
            <person name="Zheng Y."/>
            <person name="Lin W."/>
            <person name="Duan Y."/>
            <person name="Cao H."/>
            <person name="Xiong S."/>
            <person name="Wang X."/>
            <person name="Wei L."/>
            <person name="Li C."/>
            <person name="Ma Q."/>
            <person name="Ju M."/>
            <person name="Zhao R."/>
            <person name="Li G."/>
            <person name="Mu C."/>
            <person name="Tian Q."/>
            <person name="Mei H."/>
            <person name="Zhang T."/>
            <person name="Gao T."/>
            <person name="Zhang H."/>
        </authorList>
    </citation>
    <scope>NUCLEOTIDE SEQUENCE</scope>
    <source>
        <strain evidence="1">G01</strain>
    </source>
</reference>
<organism evidence="1">
    <name type="scientific">Sesamum angustifolium</name>
    <dbReference type="NCBI Taxonomy" id="2727405"/>
    <lineage>
        <taxon>Eukaryota</taxon>
        <taxon>Viridiplantae</taxon>
        <taxon>Streptophyta</taxon>
        <taxon>Embryophyta</taxon>
        <taxon>Tracheophyta</taxon>
        <taxon>Spermatophyta</taxon>
        <taxon>Magnoliopsida</taxon>
        <taxon>eudicotyledons</taxon>
        <taxon>Gunneridae</taxon>
        <taxon>Pentapetalae</taxon>
        <taxon>asterids</taxon>
        <taxon>lamiids</taxon>
        <taxon>Lamiales</taxon>
        <taxon>Pedaliaceae</taxon>
        <taxon>Sesamum</taxon>
    </lineage>
</organism>
<accession>A0AAW2IU74</accession>
<dbReference type="EMBL" id="JACGWK010001564">
    <property type="protein sequence ID" value="KAL0285927.1"/>
    <property type="molecule type" value="Genomic_DNA"/>
</dbReference>
<dbReference type="AlphaFoldDB" id="A0AAW2IU74"/>
<evidence type="ECO:0000313" key="1">
    <source>
        <dbReference type="EMBL" id="KAL0285927.1"/>
    </source>
</evidence>
<comment type="caution">
    <text evidence="1">The sequence shown here is derived from an EMBL/GenBank/DDBJ whole genome shotgun (WGS) entry which is preliminary data.</text>
</comment>
<protein>
    <submittedName>
        <fullName evidence="1">Uncharacterized protein</fullName>
    </submittedName>
</protein>
<reference evidence="1" key="1">
    <citation type="submission" date="2020-06" db="EMBL/GenBank/DDBJ databases">
        <authorList>
            <person name="Li T."/>
            <person name="Hu X."/>
            <person name="Zhang T."/>
            <person name="Song X."/>
            <person name="Zhang H."/>
            <person name="Dai N."/>
            <person name="Sheng W."/>
            <person name="Hou X."/>
            <person name="Wei L."/>
        </authorList>
    </citation>
    <scope>NUCLEOTIDE SEQUENCE</scope>
    <source>
        <strain evidence="1">G01</strain>
        <tissue evidence="1">Leaf</tissue>
    </source>
</reference>
<sequence length="100" mass="11592">MTTIETPSKHPKVMLPVIMEKSPLVEDVLEKPKKTLEAPFWPFSSTEVNDFCPQSIKTEARQMLLKFYWECICQKIVRIPIELLSEVRQVIDALIKEMGT</sequence>
<gene>
    <name evidence="1" type="ORF">Sangu_2757900</name>
</gene>
<name>A0AAW2IU74_9LAMI</name>
<proteinExistence type="predicted"/>